<protein>
    <submittedName>
        <fullName evidence="2">Uncharacterized protein</fullName>
    </submittedName>
</protein>
<evidence type="ECO:0000313" key="2">
    <source>
        <dbReference type="EMBL" id="EXV02939.1"/>
    </source>
</evidence>
<sequence>MTQPRRVCFSYVALRPSLPQAKIIPTNKPQSIDICAGFRIGTGVDAHAMPSVNRWLRGQRSNGGLPADDAPKRRHSPFVVLAVKLEQSCGMSGRASSQGSSRQCNQLEVAPSSARKTSTLRVQNPSIWPASRKAPKRIRGREREAGSIKISLAVR</sequence>
<name>A0A0A1UYF1_9HYPO</name>
<comment type="caution">
    <text evidence="2">The sequence shown here is derived from an EMBL/GenBank/DDBJ whole genome shotgun (WGS) entry which is preliminary data.</text>
</comment>
<feature type="compositionally biased region" description="Low complexity" evidence="1">
    <location>
        <begin position="92"/>
        <end position="103"/>
    </location>
</feature>
<accession>A0A0A1UYF1</accession>
<evidence type="ECO:0000256" key="1">
    <source>
        <dbReference type="SAM" id="MobiDB-lite"/>
    </source>
</evidence>
<dbReference type="AlphaFoldDB" id="A0A0A1UYF1"/>
<reference evidence="2 3" key="1">
    <citation type="submission" date="2014-02" db="EMBL/GenBank/DDBJ databases">
        <title>The genome sequence of the entomopathogenic fungus Metarhizium robertsii ARSEF 2575.</title>
        <authorList>
            <person name="Giuliano Garisto Donzelli B."/>
            <person name="Roe B.A."/>
            <person name="Macmil S.L."/>
            <person name="Krasnoff S.B."/>
            <person name="Gibson D.M."/>
        </authorList>
    </citation>
    <scope>NUCLEOTIDE SEQUENCE [LARGE SCALE GENOMIC DNA]</scope>
    <source>
        <strain evidence="2 3">ARSEF 2575</strain>
    </source>
</reference>
<organism evidence="2 3">
    <name type="scientific">Metarhizium robertsii</name>
    <dbReference type="NCBI Taxonomy" id="568076"/>
    <lineage>
        <taxon>Eukaryota</taxon>
        <taxon>Fungi</taxon>
        <taxon>Dikarya</taxon>
        <taxon>Ascomycota</taxon>
        <taxon>Pezizomycotina</taxon>
        <taxon>Sordariomycetes</taxon>
        <taxon>Hypocreomycetidae</taxon>
        <taxon>Hypocreales</taxon>
        <taxon>Clavicipitaceae</taxon>
        <taxon>Metarhizium</taxon>
    </lineage>
</organism>
<dbReference type="EMBL" id="JELW01000004">
    <property type="protein sequence ID" value="EXV02939.1"/>
    <property type="molecule type" value="Genomic_DNA"/>
</dbReference>
<dbReference type="HOGENOM" id="CLU_142985_0_0_1"/>
<proteinExistence type="predicted"/>
<evidence type="ECO:0000313" key="3">
    <source>
        <dbReference type="Proteomes" id="UP000030151"/>
    </source>
</evidence>
<feature type="region of interest" description="Disordered" evidence="1">
    <location>
        <begin position="91"/>
        <end position="155"/>
    </location>
</feature>
<dbReference type="Proteomes" id="UP000030151">
    <property type="component" value="Unassembled WGS sequence"/>
</dbReference>
<feature type="compositionally biased region" description="Polar residues" evidence="1">
    <location>
        <begin position="114"/>
        <end position="126"/>
    </location>
</feature>
<gene>
    <name evidence="2" type="ORF">X797_004062</name>
</gene>